<comment type="caution">
    <text evidence="8">The sequence shown here is derived from an EMBL/GenBank/DDBJ whole genome shotgun (WGS) entry which is preliminary data.</text>
</comment>
<name>A0A7J7EMU8_DICBM</name>
<dbReference type="SUPFAM" id="SSF48726">
    <property type="entry name" value="Immunoglobulin"/>
    <property type="match status" value="2"/>
</dbReference>
<evidence type="ECO:0000259" key="7">
    <source>
        <dbReference type="Pfam" id="PF07686"/>
    </source>
</evidence>
<keyword evidence="4" id="KW-0472">Membrane</keyword>
<dbReference type="Proteomes" id="UP000551758">
    <property type="component" value="Unassembled WGS sequence"/>
</dbReference>
<dbReference type="PANTHER" id="PTHR12035">
    <property type="entry name" value="SIALIC ACID BINDING IMMUNOGLOBULIN-LIKE LECTIN"/>
    <property type="match status" value="1"/>
</dbReference>
<proteinExistence type="predicted"/>
<comment type="subcellular location">
    <subcellularLocation>
        <location evidence="1">Membrane</location>
        <topology evidence="1">Single-pass membrane protein</topology>
    </subcellularLocation>
</comment>
<evidence type="ECO:0000256" key="6">
    <source>
        <dbReference type="SAM" id="SignalP"/>
    </source>
</evidence>
<reference evidence="8 9" key="1">
    <citation type="journal article" date="2020" name="Mol. Biol. Evol.">
        <title>Interspecific Gene Flow and the Evolution of Specialization in Black and White Rhinoceros.</title>
        <authorList>
            <person name="Moodley Y."/>
            <person name="Westbury M.V."/>
            <person name="Russo I.M."/>
            <person name="Gopalakrishnan S."/>
            <person name="Rakotoarivelo A."/>
            <person name="Olsen R.A."/>
            <person name="Prost S."/>
            <person name="Tunstall T."/>
            <person name="Ryder O.A."/>
            <person name="Dalen L."/>
            <person name="Bruford M.W."/>
        </authorList>
    </citation>
    <scope>NUCLEOTIDE SEQUENCE [LARGE SCALE GENOMIC DNA]</scope>
    <source>
        <strain evidence="8">SBR-YM</strain>
        <tissue evidence="8">Skin</tissue>
    </source>
</reference>
<evidence type="ECO:0000256" key="2">
    <source>
        <dbReference type="ARBA" id="ARBA00022692"/>
    </source>
</evidence>
<evidence type="ECO:0000256" key="5">
    <source>
        <dbReference type="SAM" id="MobiDB-lite"/>
    </source>
</evidence>
<feature type="chain" id="PRO_5029858767" description="Immunoglobulin V-set domain-containing protein" evidence="6">
    <location>
        <begin position="24"/>
        <end position="348"/>
    </location>
</feature>
<dbReference type="EMBL" id="JACDTQ010002604">
    <property type="protein sequence ID" value="KAF5917105.1"/>
    <property type="molecule type" value="Genomic_DNA"/>
</dbReference>
<keyword evidence="2" id="KW-0812">Transmembrane</keyword>
<feature type="compositionally biased region" description="Low complexity" evidence="5">
    <location>
        <begin position="313"/>
        <end position="323"/>
    </location>
</feature>
<dbReference type="GO" id="GO:0033691">
    <property type="term" value="F:sialic acid binding"/>
    <property type="evidence" value="ECO:0007669"/>
    <property type="project" value="TreeGrafter"/>
</dbReference>
<dbReference type="InterPro" id="IPR051036">
    <property type="entry name" value="SIGLEC"/>
</dbReference>
<dbReference type="InterPro" id="IPR013783">
    <property type="entry name" value="Ig-like_fold"/>
</dbReference>
<gene>
    <name evidence="8" type="ORF">HPG69_014034</name>
</gene>
<feature type="region of interest" description="Disordered" evidence="5">
    <location>
        <begin position="309"/>
        <end position="329"/>
    </location>
</feature>
<dbReference type="Pfam" id="PF07686">
    <property type="entry name" value="V-set"/>
    <property type="match status" value="1"/>
</dbReference>
<dbReference type="GO" id="GO:0005886">
    <property type="term" value="C:plasma membrane"/>
    <property type="evidence" value="ECO:0007669"/>
    <property type="project" value="TreeGrafter"/>
</dbReference>
<dbReference type="GO" id="GO:0007155">
    <property type="term" value="P:cell adhesion"/>
    <property type="evidence" value="ECO:0007669"/>
    <property type="project" value="TreeGrafter"/>
</dbReference>
<evidence type="ECO:0000256" key="1">
    <source>
        <dbReference type="ARBA" id="ARBA00004167"/>
    </source>
</evidence>
<feature type="domain" description="Immunoglobulin V-set" evidence="7">
    <location>
        <begin position="169"/>
        <end position="263"/>
    </location>
</feature>
<dbReference type="Gene3D" id="2.60.40.10">
    <property type="entry name" value="Immunoglobulins"/>
    <property type="match status" value="2"/>
</dbReference>
<dbReference type="AlphaFoldDB" id="A0A7J7EMU8"/>
<keyword evidence="9" id="KW-1185">Reference proteome</keyword>
<feature type="signal peptide" evidence="6">
    <location>
        <begin position="1"/>
        <end position="23"/>
    </location>
</feature>
<sequence length="348" mass="38841">MALPTPNMLLLLALLWWREGGQELEEAQGGLDTMRRDDSSYFLRVQRGSIKWSYTSNQISMLLTHMPDILIPGTLESSRPSNLTCSVPWACEWDTPSIFFWIWVSISPQIHMIAHSSVLALTSQPQDLDTGLTCHVTLHGVGVTTSKTILFNVSYSPQNLTYDRHILEVQESVTVQEGLCVSVPCTFSHPWDYWSDAVPAHSYLFQEEANPYQDAPVATNNPVRKVQEETQGQFYLLGDPLTYDCSLDIRDTRSKDNGKYFFSDGERKKWAPGISRGEPPALEVLAQGWDGTRLLGGIWGTLTSHPCAPGPSSPRCSPSPHAPGLRQQPHLSSEVPYIWCSCGKDHPV</sequence>
<accession>A0A7J7EMU8</accession>
<dbReference type="InterPro" id="IPR036179">
    <property type="entry name" value="Ig-like_dom_sf"/>
</dbReference>
<organism evidence="8 9">
    <name type="scientific">Diceros bicornis minor</name>
    <name type="common">South-central black rhinoceros</name>
    <dbReference type="NCBI Taxonomy" id="77932"/>
    <lineage>
        <taxon>Eukaryota</taxon>
        <taxon>Metazoa</taxon>
        <taxon>Chordata</taxon>
        <taxon>Craniata</taxon>
        <taxon>Vertebrata</taxon>
        <taxon>Euteleostomi</taxon>
        <taxon>Mammalia</taxon>
        <taxon>Eutheria</taxon>
        <taxon>Laurasiatheria</taxon>
        <taxon>Perissodactyla</taxon>
        <taxon>Rhinocerotidae</taxon>
        <taxon>Diceros</taxon>
    </lineage>
</organism>
<evidence type="ECO:0000313" key="9">
    <source>
        <dbReference type="Proteomes" id="UP000551758"/>
    </source>
</evidence>
<keyword evidence="6" id="KW-0732">Signal</keyword>
<evidence type="ECO:0000313" key="8">
    <source>
        <dbReference type="EMBL" id="KAF5917105.1"/>
    </source>
</evidence>
<keyword evidence="3" id="KW-1133">Transmembrane helix</keyword>
<protein>
    <recommendedName>
        <fullName evidence="7">Immunoglobulin V-set domain-containing protein</fullName>
    </recommendedName>
</protein>
<evidence type="ECO:0000256" key="4">
    <source>
        <dbReference type="ARBA" id="ARBA00023136"/>
    </source>
</evidence>
<dbReference type="PANTHER" id="PTHR12035:SF125">
    <property type="entry name" value="SIALIC ACID-BINDING IG-LIKE LECTIN 5"/>
    <property type="match status" value="1"/>
</dbReference>
<evidence type="ECO:0000256" key="3">
    <source>
        <dbReference type="ARBA" id="ARBA00022989"/>
    </source>
</evidence>
<dbReference type="InterPro" id="IPR013106">
    <property type="entry name" value="Ig_V-set"/>
</dbReference>